<comment type="caution">
    <text evidence="2">The sequence shown here is derived from an EMBL/GenBank/DDBJ whole genome shotgun (WGS) entry which is preliminary data.</text>
</comment>
<proteinExistence type="predicted"/>
<evidence type="ECO:0000313" key="3">
    <source>
        <dbReference type="Proteomes" id="UP000021369"/>
    </source>
</evidence>
<dbReference type="AlphaFoldDB" id="A0A011WRJ2"/>
<dbReference type="PATRIC" id="fig|1341156.4.peg.1838"/>
<keyword evidence="3" id="KW-1185">Reference proteome</keyword>
<feature type="domain" description="Bacterial toxin 50" evidence="1">
    <location>
        <begin position="2"/>
        <end position="64"/>
    </location>
</feature>
<reference evidence="2 3" key="1">
    <citation type="submission" date="2013-06" db="EMBL/GenBank/DDBJ databases">
        <title>Rumen cellulosomics: divergent fiber-degrading strategies revealed by comparative genome-wide analysis of six Ruminococcal strains.</title>
        <authorList>
            <person name="Dassa B."/>
            <person name="Borovok I."/>
            <person name="Lamed R."/>
            <person name="Flint H."/>
            <person name="Yeoman C.J."/>
            <person name="White B."/>
            <person name="Bayer E.A."/>
        </authorList>
    </citation>
    <scope>NUCLEOTIDE SEQUENCE [LARGE SCALE GENOMIC DNA]</scope>
    <source>
        <strain evidence="2 3">SY3</strain>
    </source>
</reference>
<gene>
    <name evidence="2" type="ORF">RASY3_07120</name>
</gene>
<sequence length="69" mass="7978">MEIQQVINRNIETAELRKQPEGQFLAVFRDEKLTGYFVDDETFIATETHRGTIHFSKDGAHIVPAYPKE</sequence>
<dbReference type="Proteomes" id="UP000021369">
    <property type="component" value="Unassembled WGS sequence"/>
</dbReference>
<organism evidence="2 3">
    <name type="scientific">Ruminococcus albus SY3</name>
    <dbReference type="NCBI Taxonomy" id="1341156"/>
    <lineage>
        <taxon>Bacteria</taxon>
        <taxon>Bacillati</taxon>
        <taxon>Bacillota</taxon>
        <taxon>Clostridia</taxon>
        <taxon>Eubacteriales</taxon>
        <taxon>Oscillospiraceae</taxon>
        <taxon>Ruminococcus</taxon>
    </lineage>
</organism>
<name>A0A011WRJ2_RUMAL</name>
<evidence type="ECO:0000259" key="1">
    <source>
        <dbReference type="Pfam" id="PF15542"/>
    </source>
</evidence>
<accession>A0A011WRJ2</accession>
<dbReference type="InterPro" id="IPR029100">
    <property type="entry name" value="Ntox50"/>
</dbReference>
<dbReference type="EMBL" id="JEOB01000002">
    <property type="protein sequence ID" value="EXM39610.1"/>
    <property type="molecule type" value="Genomic_DNA"/>
</dbReference>
<protein>
    <submittedName>
        <fullName evidence="2">Transposase</fullName>
    </submittedName>
</protein>
<dbReference type="Pfam" id="PF15542">
    <property type="entry name" value="Ntox50"/>
    <property type="match status" value="1"/>
</dbReference>
<evidence type="ECO:0000313" key="2">
    <source>
        <dbReference type="EMBL" id="EXM39610.1"/>
    </source>
</evidence>